<name>B3JE09_9BACT</name>
<reference evidence="1 2" key="2">
    <citation type="submission" date="2008-04" db="EMBL/GenBank/DDBJ databases">
        <authorList>
            <person name="Fulton L."/>
            <person name="Clifton S."/>
            <person name="Fulton B."/>
            <person name="Xu J."/>
            <person name="Minx P."/>
            <person name="Pepin K.H."/>
            <person name="Johnson M."/>
            <person name="Thiruvilangam P."/>
            <person name="Bhonagiri V."/>
            <person name="Nash W.E."/>
            <person name="Mardis E.R."/>
            <person name="Wilson R.K."/>
        </authorList>
    </citation>
    <scope>NUCLEOTIDE SEQUENCE [LARGE SCALE GENOMIC DNA]</scope>
    <source>
        <strain evidence="1 2">DSM 17136</strain>
    </source>
</reference>
<dbReference type="AlphaFoldDB" id="B3JE09"/>
<comment type="caution">
    <text evidence="1">The sequence shown here is derived from an EMBL/GenBank/DDBJ whole genome shotgun (WGS) entry which is preliminary data.</text>
</comment>
<dbReference type="STRING" id="470145.BACCOP_00098"/>
<dbReference type="EMBL" id="ABIY02000016">
    <property type="protein sequence ID" value="EDV02711.1"/>
    <property type="molecule type" value="Genomic_DNA"/>
</dbReference>
<organism evidence="1 2">
    <name type="scientific">Phocaeicola coprocola DSM 17136</name>
    <dbReference type="NCBI Taxonomy" id="470145"/>
    <lineage>
        <taxon>Bacteria</taxon>
        <taxon>Pseudomonadati</taxon>
        <taxon>Bacteroidota</taxon>
        <taxon>Bacteroidia</taxon>
        <taxon>Bacteroidales</taxon>
        <taxon>Bacteroidaceae</taxon>
        <taxon>Phocaeicola</taxon>
    </lineage>
</organism>
<proteinExistence type="predicted"/>
<dbReference type="HOGENOM" id="CLU_3040298_0_0_10"/>
<reference evidence="1 2" key="1">
    <citation type="submission" date="2008-04" db="EMBL/GenBank/DDBJ databases">
        <title>Draft genome sequence of Bacteroides coprocola (DSM 17136).</title>
        <authorList>
            <person name="Sudarsanam P."/>
            <person name="Ley R."/>
            <person name="Guruge J."/>
            <person name="Turnbaugh P.J."/>
            <person name="Mahowald M."/>
            <person name="Liep D."/>
            <person name="Gordon J."/>
        </authorList>
    </citation>
    <scope>NUCLEOTIDE SEQUENCE [LARGE SCALE GENOMIC DNA]</scope>
    <source>
        <strain evidence="1 2">DSM 17136</strain>
    </source>
</reference>
<evidence type="ECO:0000313" key="2">
    <source>
        <dbReference type="Proteomes" id="UP000003146"/>
    </source>
</evidence>
<dbReference type="Proteomes" id="UP000003146">
    <property type="component" value="Unassembled WGS sequence"/>
</dbReference>
<gene>
    <name evidence="1" type="ORF">BACCOP_00098</name>
</gene>
<protein>
    <submittedName>
        <fullName evidence="1">Uncharacterized protein</fullName>
    </submittedName>
</protein>
<accession>B3JE09</accession>
<evidence type="ECO:0000313" key="1">
    <source>
        <dbReference type="EMBL" id="EDV02711.1"/>
    </source>
</evidence>
<sequence>MIIYTYFTLSFYLRSRHFSILVSIIGTCRFVTTETECMNTGLIAELKVSYKTNK</sequence>